<evidence type="ECO:0000256" key="1">
    <source>
        <dbReference type="SAM" id="Phobius"/>
    </source>
</evidence>
<dbReference type="AlphaFoldDB" id="A0A7J7KKJ4"/>
<feature type="chain" id="PRO_5029553522" evidence="2">
    <location>
        <begin position="24"/>
        <end position="102"/>
    </location>
</feature>
<dbReference type="EMBL" id="VXIV02000401">
    <property type="protein sequence ID" value="KAF6038531.1"/>
    <property type="molecule type" value="Genomic_DNA"/>
</dbReference>
<accession>A0A7J7KKJ4</accession>
<keyword evidence="1" id="KW-0472">Membrane</keyword>
<sequence length="102" mass="11551">MKIVFLVSVIAVCLMTFDPATEAAHTLAVVSTSTVKQSIIIMKVLFLVVVIAVCLMTFAPATEARRPPPKRCCKYKYKKVCHRVGYQLKCYRKKVCARYCYP</sequence>
<evidence type="ECO:0000313" key="3">
    <source>
        <dbReference type="EMBL" id="KAF6038531.1"/>
    </source>
</evidence>
<keyword evidence="1" id="KW-1133">Transmembrane helix</keyword>
<name>A0A7J7KKJ4_BUGNE</name>
<evidence type="ECO:0000313" key="4">
    <source>
        <dbReference type="Proteomes" id="UP000593567"/>
    </source>
</evidence>
<keyword evidence="2" id="KW-0732">Signal</keyword>
<comment type="caution">
    <text evidence="3">The sequence shown here is derived from an EMBL/GenBank/DDBJ whole genome shotgun (WGS) entry which is preliminary data.</text>
</comment>
<evidence type="ECO:0000256" key="2">
    <source>
        <dbReference type="SAM" id="SignalP"/>
    </source>
</evidence>
<reference evidence="3" key="1">
    <citation type="submission" date="2020-06" db="EMBL/GenBank/DDBJ databases">
        <title>Draft genome of Bugula neritina, a colonial animal packing powerful symbionts and potential medicines.</title>
        <authorList>
            <person name="Rayko M."/>
        </authorList>
    </citation>
    <scope>NUCLEOTIDE SEQUENCE [LARGE SCALE GENOMIC DNA]</scope>
    <source>
        <strain evidence="3">Kwan_BN1</strain>
    </source>
</reference>
<organism evidence="3 4">
    <name type="scientific">Bugula neritina</name>
    <name type="common">Brown bryozoan</name>
    <name type="synonym">Sertularia neritina</name>
    <dbReference type="NCBI Taxonomy" id="10212"/>
    <lineage>
        <taxon>Eukaryota</taxon>
        <taxon>Metazoa</taxon>
        <taxon>Spiralia</taxon>
        <taxon>Lophotrochozoa</taxon>
        <taxon>Bryozoa</taxon>
        <taxon>Gymnolaemata</taxon>
        <taxon>Cheilostomatida</taxon>
        <taxon>Flustrina</taxon>
        <taxon>Buguloidea</taxon>
        <taxon>Bugulidae</taxon>
        <taxon>Bugula</taxon>
    </lineage>
</organism>
<keyword evidence="1" id="KW-0812">Transmembrane</keyword>
<keyword evidence="4" id="KW-1185">Reference proteome</keyword>
<dbReference type="Proteomes" id="UP000593567">
    <property type="component" value="Unassembled WGS sequence"/>
</dbReference>
<protein>
    <submittedName>
        <fullName evidence="3">Uncharacterized protein</fullName>
    </submittedName>
</protein>
<feature type="transmembrane region" description="Helical" evidence="1">
    <location>
        <begin position="39"/>
        <end position="61"/>
    </location>
</feature>
<gene>
    <name evidence="3" type="ORF">EB796_003161</name>
</gene>
<feature type="signal peptide" evidence="2">
    <location>
        <begin position="1"/>
        <end position="23"/>
    </location>
</feature>
<proteinExistence type="predicted"/>